<dbReference type="Gene3D" id="3.40.50.300">
    <property type="entry name" value="P-loop containing nucleotide triphosphate hydrolases"/>
    <property type="match status" value="1"/>
</dbReference>
<keyword evidence="4" id="KW-0342">GTP-binding</keyword>
<dbReference type="Proteomes" id="UP000695000">
    <property type="component" value="Unplaced"/>
</dbReference>
<dbReference type="Pfam" id="PF13167">
    <property type="entry name" value="GTP-bdg_N"/>
    <property type="match status" value="1"/>
</dbReference>
<dbReference type="InterPro" id="IPR025121">
    <property type="entry name" value="GTPase_HflX_N"/>
</dbReference>
<organism evidence="6 7">
    <name type="scientific">Nicrophorus vespilloides</name>
    <name type="common">Boreal carrion beetle</name>
    <dbReference type="NCBI Taxonomy" id="110193"/>
    <lineage>
        <taxon>Eukaryota</taxon>
        <taxon>Metazoa</taxon>
        <taxon>Ecdysozoa</taxon>
        <taxon>Arthropoda</taxon>
        <taxon>Hexapoda</taxon>
        <taxon>Insecta</taxon>
        <taxon>Pterygota</taxon>
        <taxon>Neoptera</taxon>
        <taxon>Endopterygota</taxon>
        <taxon>Coleoptera</taxon>
        <taxon>Polyphaga</taxon>
        <taxon>Staphyliniformia</taxon>
        <taxon>Silphidae</taxon>
        <taxon>Nicrophorinae</taxon>
        <taxon>Nicrophorus</taxon>
    </lineage>
</organism>
<dbReference type="PANTHER" id="PTHR10229:SF0">
    <property type="entry name" value="GTP-BINDING PROTEIN 6-RELATED"/>
    <property type="match status" value="1"/>
</dbReference>
<keyword evidence="3" id="KW-0460">Magnesium</keyword>
<evidence type="ECO:0000313" key="6">
    <source>
        <dbReference type="Proteomes" id="UP000695000"/>
    </source>
</evidence>
<dbReference type="Pfam" id="PF01926">
    <property type="entry name" value="MMR_HSR1"/>
    <property type="match status" value="1"/>
</dbReference>
<dbReference type="CDD" id="cd01878">
    <property type="entry name" value="HflX"/>
    <property type="match status" value="1"/>
</dbReference>
<dbReference type="PIRSF" id="PIRSF006809">
    <property type="entry name" value="GTP-binding_hflX_prd"/>
    <property type="match status" value="1"/>
</dbReference>
<evidence type="ECO:0000256" key="1">
    <source>
        <dbReference type="ARBA" id="ARBA00022723"/>
    </source>
</evidence>
<proteinExistence type="predicted"/>
<evidence type="ECO:0000313" key="7">
    <source>
        <dbReference type="RefSeq" id="XP_017782775.1"/>
    </source>
</evidence>
<keyword evidence="2" id="KW-0547">Nucleotide-binding</keyword>
<dbReference type="PROSITE" id="PS51705">
    <property type="entry name" value="G_HFLX"/>
    <property type="match status" value="1"/>
</dbReference>
<dbReference type="InterPro" id="IPR042108">
    <property type="entry name" value="GTPase_HflX_N_sf"/>
</dbReference>
<dbReference type="NCBIfam" id="TIGR03156">
    <property type="entry name" value="GTP_HflX"/>
    <property type="match status" value="1"/>
</dbReference>
<evidence type="ECO:0000256" key="3">
    <source>
        <dbReference type="ARBA" id="ARBA00022842"/>
    </source>
</evidence>
<reference evidence="7" key="1">
    <citation type="submission" date="2025-08" db="UniProtKB">
        <authorList>
            <consortium name="RefSeq"/>
        </authorList>
    </citation>
    <scope>IDENTIFICATION</scope>
    <source>
        <tissue evidence="7">Whole Larva</tissue>
    </source>
</reference>
<dbReference type="InterPro" id="IPR016496">
    <property type="entry name" value="GTPase_HflX"/>
</dbReference>
<dbReference type="Gene3D" id="3.40.50.11060">
    <property type="entry name" value="GTPase HflX, N-terminal domain"/>
    <property type="match status" value="1"/>
</dbReference>
<keyword evidence="1" id="KW-0479">Metal-binding</keyword>
<name>A0ABM1N7H5_NICVS</name>
<dbReference type="GeneID" id="108567071"/>
<evidence type="ECO:0000256" key="4">
    <source>
        <dbReference type="ARBA" id="ARBA00023134"/>
    </source>
</evidence>
<dbReference type="InterPro" id="IPR032305">
    <property type="entry name" value="GTP-bd_M"/>
</dbReference>
<dbReference type="Pfam" id="PF16360">
    <property type="entry name" value="GTP-bdg_M"/>
    <property type="match status" value="1"/>
</dbReference>
<feature type="domain" description="Hflx-type G" evidence="5">
    <location>
        <begin position="244"/>
        <end position="408"/>
    </location>
</feature>
<evidence type="ECO:0000256" key="2">
    <source>
        <dbReference type="ARBA" id="ARBA00022741"/>
    </source>
</evidence>
<dbReference type="InterPro" id="IPR006073">
    <property type="entry name" value="GTP-bd"/>
</dbReference>
<sequence length="468" mass="53755">MFRLFRPLRAAKRVFSTTPRVFKTEIPETDPASVIDEVDNDYKSLVESCFGSVKEHNCFIINPFVKWGKKKQKDTSPQQQMEEAVSLINTLSQWKVQDTVSVPLDHLDKIQLFGTGNLEKLKQTVRDNKDITAVFINVSTLKSVQLEMLEKTFRVPILDRYKVVMQILRMHANTKHAKLQVALAEIPYLRGRIKKHDTRFMSTNDFDTKHIMLRKREQKLRTAIQKLRFHRELLRHNRNKLEYPVIAVVGYTNAGKTSLIKALTGDKSLKPKNQLFATLDVTMHAGVLPSNLEVLYVDTVGFISNIPTDLIECFVATLEDALHADVILHVEDLSSKDVTFQRNHVLATLKQLSSKTNNEDFMNKIVTVGNKSDIVKDLDDVELPVSAKTESGIDLLRLHLEKAILENTNRRIMRIRIPIGGDEIRWLYKNAAVVSLDVDEEDSQQQLVKVIITKAKLEQFKHHYLKRK</sequence>
<gene>
    <name evidence="7" type="primary">LOC108567071</name>
</gene>
<keyword evidence="6" id="KW-1185">Reference proteome</keyword>
<dbReference type="PANTHER" id="PTHR10229">
    <property type="entry name" value="GTP-BINDING PROTEIN HFLX"/>
    <property type="match status" value="1"/>
</dbReference>
<dbReference type="SUPFAM" id="SSF52540">
    <property type="entry name" value="P-loop containing nucleoside triphosphate hydrolases"/>
    <property type="match status" value="1"/>
</dbReference>
<dbReference type="InterPro" id="IPR027417">
    <property type="entry name" value="P-loop_NTPase"/>
</dbReference>
<dbReference type="RefSeq" id="XP_017782775.1">
    <property type="nucleotide sequence ID" value="XM_017927286.1"/>
</dbReference>
<accession>A0ABM1N7H5</accession>
<evidence type="ECO:0000259" key="5">
    <source>
        <dbReference type="PROSITE" id="PS51705"/>
    </source>
</evidence>
<dbReference type="InterPro" id="IPR030394">
    <property type="entry name" value="G_HFLX_dom"/>
</dbReference>
<protein>
    <submittedName>
        <fullName evidence="7">GTP-binding protein 6</fullName>
    </submittedName>
</protein>